<dbReference type="Gene3D" id="3.40.50.300">
    <property type="entry name" value="P-loop containing nucleotide triphosphate hydrolases"/>
    <property type="match status" value="1"/>
</dbReference>
<evidence type="ECO:0000256" key="2">
    <source>
        <dbReference type="ARBA" id="ARBA00022840"/>
    </source>
</evidence>
<dbReference type="InterPro" id="IPR027417">
    <property type="entry name" value="P-loop_NTPase"/>
</dbReference>
<feature type="domain" description="Reverse transcriptase zinc-binding" evidence="3">
    <location>
        <begin position="249"/>
        <end position="333"/>
    </location>
</feature>
<dbReference type="GO" id="GO:0051539">
    <property type="term" value="F:4 iron, 4 sulfur cluster binding"/>
    <property type="evidence" value="ECO:0007669"/>
    <property type="project" value="TreeGrafter"/>
</dbReference>
<reference evidence="4" key="1">
    <citation type="submission" date="2018-02" db="EMBL/GenBank/DDBJ databases">
        <authorList>
            <person name="Cohen D.B."/>
            <person name="Kent A.D."/>
        </authorList>
    </citation>
    <scope>NUCLEOTIDE SEQUENCE</scope>
</reference>
<dbReference type="InterPro" id="IPR044304">
    <property type="entry name" value="NUBPL-like"/>
</dbReference>
<dbReference type="InterPro" id="IPR033756">
    <property type="entry name" value="YlxH/NBP35"/>
</dbReference>
<dbReference type="PANTHER" id="PTHR42961">
    <property type="entry name" value="IRON-SULFUR PROTEIN NUBPL"/>
    <property type="match status" value="1"/>
</dbReference>
<dbReference type="InterPro" id="IPR026960">
    <property type="entry name" value="RVT-Znf"/>
</dbReference>
<dbReference type="AlphaFoldDB" id="A0A2N9I422"/>
<evidence type="ECO:0000313" key="4">
    <source>
        <dbReference type="EMBL" id="SPD20807.1"/>
    </source>
</evidence>
<dbReference type="PANTHER" id="PTHR42961:SF2">
    <property type="entry name" value="IRON-SULFUR PROTEIN NUBPL"/>
    <property type="match status" value="1"/>
</dbReference>
<protein>
    <recommendedName>
        <fullName evidence="3">Reverse transcriptase zinc-binding domain-containing protein</fullName>
    </recommendedName>
</protein>
<sequence>MLGLRQGDPLSPLPFVIVMEALSRLLDRAVREGLCSGFTVGKSDETTLMINLSKSEIVSVGNVPNIEDVREILGEGGKKTIGWKRLYLSKGGKVTLIKSTLSNIPIYFLSLFPIPAGVARSGGLAIQDLRRFNKALLGKWLWQYGSERDALWRLVVDAKYGSLWGGWCSKVDKGAFPDLFVIVRDREASMDDIMSFSNGILHWDLHFSRNVHDWELESLSSFMELIYSIPLKGEGDDKLGWRHNLNKGFSVKEYYRCLSTVSFDQFPWKSIWKAKVPPRVAFFSWTAALGRLLTIDNLRKRHLILVDWCCMCKKSGESVDHLLLHCPMAWELWSMVLGLFGVHWVMPGHVLEVWAGWQGSYGSHCNLVVWRMVPHCALIVSTPQDVALMDARRGVKMFSKVQVPILGIVENMSCFTCPHCGEPSFIFGKGGTRKTAYEMGLEFVGEIPLEVDIRKGGDEGVPIVISAPDSLVSKAYGDLAQKVVNRLEELSKEHPPPEILL</sequence>
<accession>A0A2N9I422</accession>
<name>A0A2N9I422_FAGSY</name>
<keyword evidence="2" id="KW-0067">ATP-binding</keyword>
<dbReference type="GO" id="GO:0005524">
    <property type="term" value="F:ATP binding"/>
    <property type="evidence" value="ECO:0007669"/>
    <property type="project" value="UniProtKB-KW"/>
</dbReference>
<dbReference type="GO" id="GO:0005739">
    <property type="term" value="C:mitochondrion"/>
    <property type="evidence" value="ECO:0007669"/>
    <property type="project" value="TreeGrafter"/>
</dbReference>
<dbReference type="Pfam" id="PF10609">
    <property type="entry name" value="ParA"/>
    <property type="match status" value="1"/>
</dbReference>
<organism evidence="4">
    <name type="scientific">Fagus sylvatica</name>
    <name type="common">Beechnut</name>
    <dbReference type="NCBI Taxonomy" id="28930"/>
    <lineage>
        <taxon>Eukaryota</taxon>
        <taxon>Viridiplantae</taxon>
        <taxon>Streptophyta</taxon>
        <taxon>Embryophyta</taxon>
        <taxon>Tracheophyta</taxon>
        <taxon>Spermatophyta</taxon>
        <taxon>Magnoliopsida</taxon>
        <taxon>eudicotyledons</taxon>
        <taxon>Gunneridae</taxon>
        <taxon>Pentapetalae</taxon>
        <taxon>rosids</taxon>
        <taxon>fabids</taxon>
        <taxon>Fagales</taxon>
        <taxon>Fagaceae</taxon>
        <taxon>Fagus</taxon>
    </lineage>
</organism>
<keyword evidence="1" id="KW-0547">Nucleotide-binding</keyword>
<dbReference type="Pfam" id="PF13966">
    <property type="entry name" value="zf-RVT"/>
    <property type="match status" value="1"/>
</dbReference>
<proteinExistence type="predicted"/>
<dbReference type="SUPFAM" id="SSF52540">
    <property type="entry name" value="P-loop containing nucleoside triphosphate hydrolases"/>
    <property type="match status" value="1"/>
</dbReference>
<dbReference type="EMBL" id="OIVN01005090">
    <property type="protein sequence ID" value="SPD20807.1"/>
    <property type="molecule type" value="Genomic_DNA"/>
</dbReference>
<evidence type="ECO:0000259" key="3">
    <source>
        <dbReference type="Pfam" id="PF13966"/>
    </source>
</evidence>
<dbReference type="GO" id="GO:0016226">
    <property type="term" value="P:iron-sulfur cluster assembly"/>
    <property type="evidence" value="ECO:0007669"/>
    <property type="project" value="InterPro"/>
</dbReference>
<evidence type="ECO:0000256" key="1">
    <source>
        <dbReference type="ARBA" id="ARBA00022741"/>
    </source>
</evidence>
<gene>
    <name evidence="4" type="ORF">FSB_LOCUS48689</name>
</gene>
<dbReference type="GO" id="GO:0032981">
    <property type="term" value="P:mitochondrial respiratory chain complex I assembly"/>
    <property type="evidence" value="ECO:0007669"/>
    <property type="project" value="TreeGrafter"/>
</dbReference>